<feature type="chain" id="PRO_5012898877" description="Ferritin-like domain-containing protein" evidence="1">
    <location>
        <begin position="24"/>
        <end position="307"/>
    </location>
</feature>
<dbReference type="Pfam" id="PF13668">
    <property type="entry name" value="Ferritin_2"/>
    <property type="match status" value="1"/>
</dbReference>
<name>A0A261Y1I9_9FUNG</name>
<organism evidence="2 3">
    <name type="scientific">Bifiguratus adelaidae</name>
    <dbReference type="NCBI Taxonomy" id="1938954"/>
    <lineage>
        <taxon>Eukaryota</taxon>
        <taxon>Fungi</taxon>
        <taxon>Fungi incertae sedis</taxon>
        <taxon>Mucoromycota</taxon>
        <taxon>Mucoromycotina</taxon>
        <taxon>Endogonomycetes</taxon>
        <taxon>Endogonales</taxon>
        <taxon>Endogonales incertae sedis</taxon>
        <taxon>Bifiguratus</taxon>
    </lineage>
</organism>
<sequence>MLSTKFAGVLAITASLIATPVLGQANPFPNGDFSILNFALTLEHLEATFYNIGLSKLNQGAFKEAGKELAQDLRTNIQHIADHENTHVKFLTTAISAAGGKQVDACNAYNFGNAFDNVYNFIAVARALEETGVSAYAGAIADIKTSAYVTAGATIAEVEARHSAYLNSVSSNGSGNPFPYAFDTPLPENLVLSLALQFVKDCSNTNFDFTLSYPPFLTIENKGNLKNGETIKFKVASDAVSTNGAYCTFAYSQTNASVPYSVCEIPRDVDGYSYLTLSSKNATDFSSVIAGPALGFVDNGECVEYKH</sequence>
<dbReference type="EMBL" id="MVBO01000040">
    <property type="protein sequence ID" value="OZJ04453.1"/>
    <property type="molecule type" value="Genomic_DNA"/>
</dbReference>
<dbReference type="PANTHER" id="PTHR31694">
    <property type="entry name" value="DESICCATION-LIKE PROTEIN"/>
    <property type="match status" value="1"/>
</dbReference>
<dbReference type="Proteomes" id="UP000242875">
    <property type="component" value="Unassembled WGS sequence"/>
</dbReference>
<gene>
    <name evidence="2" type="ORF">BZG36_02810</name>
</gene>
<evidence type="ECO:0000313" key="2">
    <source>
        <dbReference type="EMBL" id="OZJ04453.1"/>
    </source>
</evidence>
<keyword evidence="1" id="KW-0732">Signal</keyword>
<dbReference type="Gene3D" id="1.20.1260.10">
    <property type="match status" value="1"/>
</dbReference>
<protein>
    <recommendedName>
        <fullName evidence="4">Ferritin-like domain-containing protein</fullName>
    </recommendedName>
</protein>
<accession>A0A261Y1I9</accession>
<evidence type="ECO:0000313" key="3">
    <source>
        <dbReference type="Proteomes" id="UP000242875"/>
    </source>
</evidence>
<comment type="caution">
    <text evidence="2">The sequence shown here is derived from an EMBL/GenBank/DDBJ whole genome shotgun (WGS) entry which is preliminary data.</text>
</comment>
<evidence type="ECO:0008006" key="4">
    <source>
        <dbReference type="Google" id="ProtNLM"/>
    </source>
</evidence>
<dbReference type="CDD" id="cd00657">
    <property type="entry name" value="Ferritin_like"/>
    <property type="match status" value="1"/>
</dbReference>
<dbReference type="SUPFAM" id="SSF47240">
    <property type="entry name" value="Ferritin-like"/>
    <property type="match status" value="1"/>
</dbReference>
<keyword evidence="3" id="KW-1185">Reference proteome</keyword>
<proteinExistence type="predicted"/>
<evidence type="ECO:0000256" key="1">
    <source>
        <dbReference type="SAM" id="SignalP"/>
    </source>
</evidence>
<dbReference type="InterPro" id="IPR052965">
    <property type="entry name" value="Pigment-catalase-like"/>
</dbReference>
<dbReference type="AlphaFoldDB" id="A0A261Y1I9"/>
<dbReference type="InterPro" id="IPR009078">
    <property type="entry name" value="Ferritin-like_SF"/>
</dbReference>
<dbReference type="OrthoDB" id="1001765at2759"/>
<dbReference type="PANTHER" id="PTHR31694:SF26">
    <property type="entry name" value="OS05G0151100 PROTEIN"/>
    <property type="match status" value="1"/>
</dbReference>
<feature type="signal peptide" evidence="1">
    <location>
        <begin position="1"/>
        <end position="23"/>
    </location>
</feature>
<reference evidence="2 3" key="1">
    <citation type="journal article" date="2017" name="Mycologia">
        <title>Bifiguratus adelaidae, gen. et sp. nov., a new member of Mucoromycotina in endophytic and soil-dwelling habitats.</title>
        <authorList>
            <person name="Torres-Cruz T.J."/>
            <person name="Billingsley Tobias T.L."/>
            <person name="Almatruk M."/>
            <person name="Hesse C."/>
            <person name="Kuske C.R."/>
            <person name="Desiro A."/>
            <person name="Benucci G.M."/>
            <person name="Bonito G."/>
            <person name="Stajich J.E."/>
            <person name="Dunlap C."/>
            <person name="Arnold A.E."/>
            <person name="Porras-Alfaro A."/>
        </authorList>
    </citation>
    <scope>NUCLEOTIDE SEQUENCE [LARGE SCALE GENOMIC DNA]</scope>
    <source>
        <strain evidence="2 3">AZ0501</strain>
    </source>
</reference>
<dbReference type="InterPro" id="IPR012347">
    <property type="entry name" value="Ferritin-like"/>
</dbReference>